<protein>
    <submittedName>
        <fullName evidence="2">Uncharacterized protein</fullName>
    </submittedName>
</protein>
<proteinExistence type="predicted"/>
<dbReference type="EMBL" id="JAEFCI010010137">
    <property type="protein sequence ID" value="KAG5457403.1"/>
    <property type="molecule type" value="Genomic_DNA"/>
</dbReference>
<comment type="caution">
    <text evidence="2">The sequence shown here is derived from an EMBL/GenBank/DDBJ whole genome shotgun (WGS) entry which is preliminary data.</text>
</comment>
<dbReference type="Proteomes" id="UP000673691">
    <property type="component" value="Unassembled WGS sequence"/>
</dbReference>
<keyword evidence="3" id="KW-1185">Reference proteome</keyword>
<evidence type="ECO:0000313" key="2">
    <source>
        <dbReference type="EMBL" id="KAG5457403.1"/>
    </source>
</evidence>
<sequence>FSPFPIQKFGPLSAPFPRTTRAGIPVPAAPELSDGRQRDRERPLQARGSFLTPAERKDGFGGRRRAAARNSKKKEGTSSMPPFRLRAARDIFAS</sequence>
<feature type="non-terminal residue" evidence="2">
    <location>
        <position position="1"/>
    </location>
</feature>
<feature type="compositionally biased region" description="Basic and acidic residues" evidence="1">
    <location>
        <begin position="33"/>
        <end position="44"/>
    </location>
</feature>
<feature type="region of interest" description="Disordered" evidence="1">
    <location>
        <begin position="1"/>
        <end position="94"/>
    </location>
</feature>
<evidence type="ECO:0000256" key="1">
    <source>
        <dbReference type="SAM" id="MobiDB-lite"/>
    </source>
</evidence>
<evidence type="ECO:0000313" key="3">
    <source>
        <dbReference type="Proteomes" id="UP000673691"/>
    </source>
</evidence>
<organism evidence="2 3">
    <name type="scientific">Olpidium bornovanus</name>
    <dbReference type="NCBI Taxonomy" id="278681"/>
    <lineage>
        <taxon>Eukaryota</taxon>
        <taxon>Fungi</taxon>
        <taxon>Fungi incertae sedis</taxon>
        <taxon>Olpidiomycota</taxon>
        <taxon>Olpidiomycotina</taxon>
        <taxon>Olpidiomycetes</taxon>
        <taxon>Olpidiales</taxon>
        <taxon>Olpidiaceae</taxon>
        <taxon>Olpidium</taxon>
    </lineage>
</organism>
<accession>A0A8H8DGI7</accession>
<name>A0A8H8DGI7_9FUNG</name>
<reference evidence="2 3" key="1">
    <citation type="journal article" name="Sci. Rep.">
        <title>Genome-scale phylogenetic analyses confirm Olpidium as the closest living zoosporic fungus to the non-flagellated, terrestrial fungi.</title>
        <authorList>
            <person name="Chang Y."/>
            <person name="Rochon D."/>
            <person name="Sekimoto S."/>
            <person name="Wang Y."/>
            <person name="Chovatia M."/>
            <person name="Sandor L."/>
            <person name="Salamov A."/>
            <person name="Grigoriev I.V."/>
            <person name="Stajich J.E."/>
            <person name="Spatafora J.W."/>
        </authorList>
    </citation>
    <scope>NUCLEOTIDE SEQUENCE [LARGE SCALE GENOMIC DNA]</scope>
    <source>
        <strain evidence="2">S191</strain>
    </source>
</reference>
<gene>
    <name evidence="2" type="ORF">BJ554DRAFT_2596</name>
</gene>
<feature type="compositionally biased region" description="Basic residues" evidence="1">
    <location>
        <begin position="62"/>
        <end position="72"/>
    </location>
</feature>
<dbReference type="AlphaFoldDB" id="A0A8H8DGI7"/>